<reference evidence="2" key="2">
    <citation type="submission" date="2014-07" db="EMBL/GenBank/DDBJ databases">
        <authorList>
            <person name="Hull J."/>
        </authorList>
    </citation>
    <scope>NUCLEOTIDE SEQUENCE</scope>
</reference>
<gene>
    <name evidence="2" type="ORF">CM83_11315</name>
    <name evidence="3" type="ORF">g.10949</name>
</gene>
<evidence type="ECO:0000313" key="2">
    <source>
        <dbReference type="EMBL" id="JAG17035.1"/>
    </source>
</evidence>
<dbReference type="EMBL" id="GBHO01026569">
    <property type="protein sequence ID" value="JAG17035.1"/>
    <property type="molecule type" value="Transcribed_RNA"/>
</dbReference>
<name>A0A0A9XIV9_LYGHE</name>
<feature type="compositionally biased region" description="Polar residues" evidence="1">
    <location>
        <begin position="88"/>
        <end position="98"/>
    </location>
</feature>
<organism evidence="2">
    <name type="scientific">Lygus hesperus</name>
    <name type="common">Western plant bug</name>
    <dbReference type="NCBI Taxonomy" id="30085"/>
    <lineage>
        <taxon>Eukaryota</taxon>
        <taxon>Metazoa</taxon>
        <taxon>Ecdysozoa</taxon>
        <taxon>Arthropoda</taxon>
        <taxon>Hexapoda</taxon>
        <taxon>Insecta</taxon>
        <taxon>Pterygota</taxon>
        <taxon>Neoptera</taxon>
        <taxon>Paraneoptera</taxon>
        <taxon>Hemiptera</taxon>
        <taxon>Heteroptera</taxon>
        <taxon>Panheteroptera</taxon>
        <taxon>Cimicomorpha</taxon>
        <taxon>Miridae</taxon>
        <taxon>Mirini</taxon>
        <taxon>Lygus</taxon>
    </lineage>
</organism>
<reference evidence="2" key="1">
    <citation type="journal article" date="2014" name="PLoS ONE">
        <title>Transcriptome-Based Identification of ABC Transporters in the Western Tarnished Plant Bug Lygus hesperus.</title>
        <authorList>
            <person name="Hull J.J."/>
            <person name="Chaney K."/>
            <person name="Geib S.M."/>
            <person name="Fabrick J.A."/>
            <person name="Brent C.S."/>
            <person name="Walsh D."/>
            <person name="Lavine L.C."/>
        </authorList>
    </citation>
    <scope>NUCLEOTIDE SEQUENCE</scope>
</reference>
<feature type="compositionally biased region" description="Low complexity" evidence="1">
    <location>
        <begin position="107"/>
        <end position="117"/>
    </location>
</feature>
<reference evidence="3" key="3">
    <citation type="journal article" date="2016" name="Gigascience">
        <title>De novo construction of an expanded transcriptome assembly for the western tarnished plant bug, Lygus hesperus.</title>
        <authorList>
            <person name="Tassone E.E."/>
            <person name="Geib S.M."/>
            <person name="Hall B."/>
            <person name="Fabrick J.A."/>
            <person name="Brent C.S."/>
            <person name="Hull J.J."/>
        </authorList>
    </citation>
    <scope>NUCLEOTIDE SEQUENCE</scope>
</reference>
<dbReference type="AlphaFoldDB" id="A0A0A9XIV9"/>
<feature type="region of interest" description="Disordered" evidence="1">
    <location>
        <begin position="85"/>
        <end position="131"/>
    </location>
</feature>
<evidence type="ECO:0000313" key="3">
    <source>
        <dbReference type="EMBL" id="JAQ15601.1"/>
    </source>
</evidence>
<proteinExistence type="predicted"/>
<dbReference type="EMBL" id="GDHC01003028">
    <property type="protein sequence ID" value="JAQ15601.1"/>
    <property type="molecule type" value="Transcribed_RNA"/>
</dbReference>
<protein>
    <submittedName>
        <fullName evidence="2">Uncharacterized protein</fullName>
    </submittedName>
</protein>
<sequence>MREVEQVLNATNAGLIDTLDKSLSILRDMLDGKANKQDIAALQQMMNEEGSRHKAADALTGFKGFRCLGCNRPVDNLRPRPLPAKLTTFVNRTPQNYPSDEVTRTIQQSAASSQSRSKAPESKKSSHAISAAMSNSAVNDVTNAPMMTNIASSNSAPAALPLPPID</sequence>
<accession>A0A0A9XIV9</accession>
<evidence type="ECO:0000256" key="1">
    <source>
        <dbReference type="SAM" id="MobiDB-lite"/>
    </source>
</evidence>